<dbReference type="RefSeq" id="WP_300961499.1">
    <property type="nucleotide sequence ID" value="NZ_JAUHJR010000005.1"/>
</dbReference>
<dbReference type="InterPro" id="IPR011049">
    <property type="entry name" value="Serralysin-like_metalloprot_C"/>
</dbReference>
<dbReference type="Pfam" id="PF00353">
    <property type="entry name" value="HemolysinCabind"/>
    <property type="match status" value="1"/>
</dbReference>
<dbReference type="Gene3D" id="2.150.10.10">
    <property type="entry name" value="Serralysin-like metalloprotease, C-terminal"/>
    <property type="match status" value="1"/>
</dbReference>
<feature type="transmembrane region" description="Helical" evidence="1">
    <location>
        <begin position="34"/>
        <end position="56"/>
    </location>
</feature>
<keyword evidence="1" id="KW-0812">Transmembrane</keyword>
<dbReference type="EMBL" id="JAUHJR010000005">
    <property type="protein sequence ID" value="MDN4162332.1"/>
    <property type="molecule type" value="Genomic_DNA"/>
</dbReference>
<name>A0ABT8EW39_9ACTN</name>
<dbReference type="InterPro" id="IPR001343">
    <property type="entry name" value="Hemolysn_Ca-bd"/>
</dbReference>
<organism evidence="2 3">
    <name type="scientific">Nocardioides abyssi</name>
    <dbReference type="NCBI Taxonomy" id="3058370"/>
    <lineage>
        <taxon>Bacteria</taxon>
        <taxon>Bacillati</taxon>
        <taxon>Actinomycetota</taxon>
        <taxon>Actinomycetes</taxon>
        <taxon>Propionibacteriales</taxon>
        <taxon>Nocardioidaceae</taxon>
        <taxon>Nocardioides</taxon>
    </lineage>
</organism>
<gene>
    <name evidence="2" type="ORF">QWY29_13280</name>
</gene>
<proteinExistence type="predicted"/>
<dbReference type="SUPFAM" id="SSF51120">
    <property type="entry name" value="beta-Roll"/>
    <property type="match status" value="1"/>
</dbReference>
<evidence type="ECO:0000313" key="3">
    <source>
        <dbReference type="Proteomes" id="UP001168537"/>
    </source>
</evidence>
<evidence type="ECO:0000313" key="2">
    <source>
        <dbReference type="EMBL" id="MDN4162332.1"/>
    </source>
</evidence>
<protein>
    <submittedName>
        <fullName evidence="2">Uncharacterized protein</fullName>
    </submittedName>
</protein>
<keyword evidence="3" id="KW-1185">Reference proteome</keyword>
<keyword evidence="1" id="KW-1133">Transmembrane helix</keyword>
<sequence>MTGATRETYRSVGRTGPVPRVVPGVKTSLAPARAAVLGTVLATFLGTALALLVPAVPGAVAADEPPVTCDGLVSTLVGIEAGDEVEGSAFADLLDGGAGWDRVDGGAGWDRCLRAERAVRCEVRR</sequence>
<comment type="caution">
    <text evidence="2">The sequence shown here is derived from an EMBL/GenBank/DDBJ whole genome shotgun (WGS) entry which is preliminary data.</text>
</comment>
<dbReference type="Proteomes" id="UP001168537">
    <property type="component" value="Unassembled WGS sequence"/>
</dbReference>
<accession>A0ABT8EW39</accession>
<reference evidence="2" key="1">
    <citation type="submission" date="2023-06" db="EMBL/GenBank/DDBJ databases">
        <title>Draft genome sequence of Nocardioides sp. SOB72.</title>
        <authorList>
            <person name="Zhang G."/>
        </authorList>
    </citation>
    <scope>NUCLEOTIDE SEQUENCE</scope>
    <source>
        <strain evidence="2">SOB72</strain>
    </source>
</reference>
<keyword evidence="1" id="KW-0472">Membrane</keyword>
<evidence type="ECO:0000256" key="1">
    <source>
        <dbReference type="SAM" id="Phobius"/>
    </source>
</evidence>